<dbReference type="AlphaFoldDB" id="A0A7T7ZX12"/>
<dbReference type="GeneID" id="93131971"/>
<dbReference type="EMBL" id="CP067018">
    <property type="protein sequence ID" value="QQN57654.1"/>
    <property type="molecule type" value="Genomic_DNA"/>
</dbReference>
<proteinExistence type="predicted"/>
<accession>A0A7T7ZX12</accession>
<dbReference type="Proteomes" id="UP000595426">
    <property type="component" value="Chromosome"/>
</dbReference>
<protein>
    <submittedName>
        <fullName evidence="1">Uncharacterized protein</fullName>
    </submittedName>
</protein>
<name>A0A7T7ZX12_9FLAO</name>
<dbReference type="RefSeq" id="WP_034869712.1">
    <property type="nucleotide sequence ID" value="NZ_CBCSDR010000003.1"/>
</dbReference>
<organism evidence="1 2">
    <name type="scientific">Elizabethkingia bruuniana</name>
    <dbReference type="NCBI Taxonomy" id="1756149"/>
    <lineage>
        <taxon>Bacteria</taxon>
        <taxon>Pseudomonadati</taxon>
        <taxon>Bacteroidota</taxon>
        <taxon>Flavobacteriia</taxon>
        <taxon>Flavobacteriales</taxon>
        <taxon>Weeksellaceae</taxon>
        <taxon>Elizabethkingia</taxon>
    </lineage>
</organism>
<evidence type="ECO:0000313" key="2">
    <source>
        <dbReference type="Proteomes" id="UP000595426"/>
    </source>
</evidence>
<reference evidence="1 2" key="1">
    <citation type="submission" date="2020-12" db="EMBL/GenBank/DDBJ databases">
        <title>FDA dAtabase for Regulatory Grade micrObial Sequences (FDA-ARGOS): Supporting development and validation of Infectious Disease Dx tests.</title>
        <authorList>
            <person name="Kerrigan L."/>
            <person name="Long C."/>
            <person name="Tallon L."/>
            <person name="Sadzewicz L."/>
            <person name="Zhao X."/>
            <person name="Boylan J."/>
            <person name="Ott S."/>
            <person name="Bowen H."/>
            <person name="Vavikolanu K."/>
            <person name="Mehta A."/>
            <person name="Aluvathingal J."/>
            <person name="Nadendla S."/>
            <person name="Yan Y."/>
            <person name="Sichtig H."/>
        </authorList>
    </citation>
    <scope>NUCLEOTIDE SEQUENCE [LARGE SCALE GENOMIC DNA]</scope>
    <source>
        <strain evidence="1 2">FDAARGOS_1031</strain>
    </source>
</reference>
<keyword evidence="2" id="KW-1185">Reference proteome</keyword>
<evidence type="ECO:0000313" key="1">
    <source>
        <dbReference type="EMBL" id="QQN57654.1"/>
    </source>
</evidence>
<gene>
    <name evidence="1" type="ORF">I6H88_14535</name>
</gene>
<dbReference type="KEGG" id="egm:AYC65_03605"/>
<sequence length="109" mass="12559">MSTKSSFLAILFISFYSCTTKIKNQPVVDYYSPSKDFYNSISNGQRIYEQQNKNTLVLINNKKRDLSDFHSEINKNKIKGFNVITDSTEIARLGYSYNNIKNIIIATTK</sequence>
<dbReference type="PROSITE" id="PS51257">
    <property type="entry name" value="PROKAR_LIPOPROTEIN"/>
    <property type="match status" value="1"/>
</dbReference>